<dbReference type="InterPro" id="IPR038726">
    <property type="entry name" value="PDDEXK_AddAB-type"/>
</dbReference>
<name>A0A8S5M5T5_9CAUD</name>
<dbReference type="EMBL" id="BK014826">
    <property type="protein sequence ID" value="DAD77455.1"/>
    <property type="molecule type" value="Genomic_DNA"/>
</dbReference>
<dbReference type="Gene3D" id="3.90.320.10">
    <property type="match status" value="1"/>
</dbReference>
<organism evidence="2">
    <name type="scientific">Podoviridae sp. ctaNW81</name>
    <dbReference type="NCBI Taxonomy" id="2826562"/>
    <lineage>
        <taxon>Viruses</taxon>
        <taxon>Duplodnaviria</taxon>
        <taxon>Heunggongvirae</taxon>
        <taxon>Uroviricota</taxon>
        <taxon>Caudoviricetes</taxon>
    </lineage>
</organism>
<dbReference type="Pfam" id="PF12705">
    <property type="entry name" value="PDDEXK_1"/>
    <property type="match status" value="1"/>
</dbReference>
<sequence>MSHSNSSLNCFASCMSKYKISYIDRTAPEKVSPHLIFGTMAHEVMYNAGKLRDDTADGVVSPDDYYKIIPSEVLYPELKQEFNIKSWQHYFTDVIKQTAEYEHKVASQLGQRGAYTIEREVKLQATVEQLKASGYHNIVQAVVGIVDLLIYTKDSAIILDYKFSSSRKNQDDFDMNSQLPLYAFLVHLNYGIPVRNIQIGYIDIPKQEFGAPIVLSNGHLSRSKSQNCSQHMFKAFVDEIYGPNDEVYNCEPGGYYYDIYCNLALNKAAYLSLQWLDLQTYEHVIKDLLDAAKMIDFMQQNEMPFLRKYDSYTCKSCEHLRTCKPWLYKAEWE</sequence>
<accession>A0A8S5M5T5</accession>
<evidence type="ECO:0000259" key="1">
    <source>
        <dbReference type="Pfam" id="PF12705"/>
    </source>
</evidence>
<dbReference type="InterPro" id="IPR011604">
    <property type="entry name" value="PDDEXK-like_dom_sf"/>
</dbReference>
<proteinExistence type="predicted"/>
<feature type="domain" description="PD-(D/E)XK endonuclease-like" evidence="1">
    <location>
        <begin position="4"/>
        <end position="324"/>
    </location>
</feature>
<protein>
    <submittedName>
        <fullName evidence="2">PD-(D/E)XK nuclease superfamily protein</fullName>
    </submittedName>
</protein>
<evidence type="ECO:0000313" key="2">
    <source>
        <dbReference type="EMBL" id="DAD77455.1"/>
    </source>
</evidence>
<reference evidence="2" key="1">
    <citation type="journal article" date="2021" name="Proc. Natl. Acad. Sci. U.S.A.">
        <title>A Catalog of Tens of Thousands of Viruses from Human Metagenomes Reveals Hidden Associations with Chronic Diseases.</title>
        <authorList>
            <person name="Tisza M.J."/>
            <person name="Buck C.B."/>
        </authorList>
    </citation>
    <scope>NUCLEOTIDE SEQUENCE</scope>
    <source>
        <strain evidence="2">CtaNW81</strain>
    </source>
</reference>